<dbReference type="EMBL" id="NQIK02000001">
    <property type="protein sequence ID" value="KAF7579529.1"/>
    <property type="molecule type" value="Genomic_DNA"/>
</dbReference>
<name>A0A2W1E3N9_9PLEO</name>
<protein>
    <submittedName>
        <fullName evidence="3">Uncharacterized protein</fullName>
    </submittedName>
</protein>
<dbReference type="Proteomes" id="UP000245464">
    <property type="component" value="Chromosome 1"/>
</dbReference>
<proteinExistence type="predicted"/>
<reference evidence="3" key="3">
    <citation type="journal article" date="2022" name="bioRxiv">
        <title>A global pangenome for the wheat fungal pathogen Pyrenophora tritici-repentis and prediction of effector protein structural homology.</title>
        <authorList>
            <person name="Moolhuijzen P."/>
            <person name="See P.T."/>
            <person name="Shi G."/>
            <person name="Powell H.R."/>
            <person name="Cockram J."/>
            <person name="Jorgensen L.N."/>
            <person name="Benslimane H."/>
            <person name="Strelkov S.E."/>
            <person name="Turner J."/>
            <person name="Liu Z."/>
            <person name="Moffat C.S."/>
        </authorList>
    </citation>
    <scope>NUCLEOTIDE SEQUENCE</scope>
    <source>
        <strain evidence="3">86-124</strain>
    </source>
</reference>
<dbReference type="OrthoDB" id="10337253at2759"/>
<gene>
    <name evidence="3" type="ORF">Ptr86124_012903</name>
    <name evidence="2" type="ORF">PtrM4_037690</name>
</gene>
<evidence type="ECO:0000313" key="2">
    <source>
        <dbReference type="EMBL" id="KAF7579529.1"/>
    </source>
</evidence>
<keyword evidence="4" id="KW-1185">Reference proteome</keyword>
<comment type="caution">
    <text evidence="3">The sequence shown here is derived from an EMBL/GenBank/DDBJ whole genome shotgun (WGS) entry which is preliminary data.</text>
</comment>
<dbReference type="AlphaFoldDB" id="A0A2W1E3N9"/>
<evidence type="ECO:0000313" key="3">
    <source>
        <dbReference type="EMBL" id="KAI1508182.1"/>
    </source>
</evidence>
<reference evidence="3" key="2">
    <citation type="submission" date="2021-05" db="EMBL/GenBank/DDBJ databases">
        <authorList>
            <person name="Moolhuijzen P.M."/>
            <person name="Moffat C.S."/>
        </authorList>
    </citation>
    <scope>NUCLEOTIDE SEQUENCE</scope>
    <source>
        <strain evidence="3">86-124</strain>
    </source>
</reference>
<organism evidence="3 4">
    <name type="scientific">Pyrenophora tritici-repentis</name>
    <dbReference type="NCBI Taxonomy" id="45151"/>
    <lineage>
        <taxon>Eukaryota</taxon>
        <taxon>Fungi</taxon>
        <taxon>Dikarya</taxon>
        <taxon>Ascomycota</taxon>
        <taxon>Pezizomycotina</taxon>
        <taxon>Dothideomycetes</taxon>
        <taxon>Pleosporomycetidae</taxon>
        <taxon>Pleosporales</taxon>
        <taxon>Pleosporineae</taxon>
        <taxon>Pleosporaceae</taxon>
        <taxon>Pyrenophora</taxon>
    </lineage>
</organism>
<evidence type="ECO:0000256" key="1">
    <source>
        <dbReference type="SAM" id="MobiDB-lite"/>
    </source>
</evidence>
<reference evidence="2" key="1">
    <citation type="journal article" date="2018" name="BMC Genomics">
        <title>Comparative genomics of the wheat fungal pathogen Pyrenophora tritici-repentis reveals chromosomal variations and genome plasticity.</title>
        <authorList>
            <person name="Moolhuijzen P."/>
            <person name="See P.T."/>
            <person name="Hane J.K."/>
            <person name="Shi G."/>
            <person name="Liu Z."/>
            <person name="Oliver R.P."/>
            <person name="Moffat C.S."/>
        </authorList>
    </citation>
    <scope>NUCLEOTIDE SEQUENCE [LARGE SCALE GENOMIC DNA]</scope>
    <source>
        <strain evidence="2">M4</strain>
    </source>
</reference>
<sequence>MNSLDLLLEFAVQQSNASEIAGSDVKNEDKSHISNPDCYTEAWGFKATAAQPGIYNPTYPSNNASSTRTIQHSTSMPPTHPQQQHATVPTMQTTSSQSGSQSTYETPLHTPRYHNADISQLSYQNSPQQHFTSDYNNNVYDPMLEQQYHCPSQDPPWTGYYSNDMTMSPADMMPWGLYKTSSCTPEDARQHEILDMFRGQELGIGQGHHLEGMCGCGQIHAGT</sequence>
<dbReference type="Proteomes" id="UP000249757">
    <property type="component" value="Unassembled WGS sequence"/>
</dbReference>
<dbReference type="EMBL" id="NRDI02000028">
    <property type="protein sequence ID" value="KAI1508182.1"/>
    <property type="molecule type" value="Genomic_DNA"/>
</dbReference>
<feature type="region of interest" description="Disordered" evidence="1">
    <location>
        <begin position="58"/>
        <end position="110"/>
    </location>
</feature>
<feature type="compositionally biased region" description="Low complexity" evidence="1">
    <location>
        <begin position="92"/>
        <end position="103"/>
    </location>
</feature>
<reference evidence="4" key="4">
    <citation type="journal article" date="2022" name="Microb. Genom.">
        <title>A global pangenome for the wheat fungal pathogen Pyrenophora tritici-repentis and prediction of effector protein structural homology.</title>
        <authorList>
            <person name="Moolhuijzen P.M."/>
            <person name="See P.T."/>
            <person name="Shi G."/>
            <person name="Powell H.R."/>
            <person name="Cockram J."/>
            <person name="Jorgensen L.N."/>
            <person name="Benslimane H."/>
            <person name="Strelkov S.E."/>
            <person name="Turner J."/>
            <person name="Liu Z."/>
            <person name="Moffat C.S."/>
        </authorList>
    </citation>
    <scope>NUCLEOTIDE SEQUENCE [LARGE SCALE GENOMIC DNA]</scope>
</reference>
<accession>A0A2W1E3N9</accession>
<evidence type="ECO:0000313" key="4">
    <source>
        <dbReference type="Proteomes" id="UP000249757"/>
    </source>
</evidence>
<feature type="compositionally biased region" description="Polar residues" evidence="1">
    <location>
        <begin position="58"/>
        <end position="91"/>
    </location>
</feature>